<feature type="compositionally biased region" description="Low complexity" evidence="14">
    <location>
        <begin position="84"/>
        <end position="98"/>
    </location>
</feature>
<dbReference type="SMART" id="SM00220">
    <property type="entry name" value="S_TKc"/>
    <property type="match status" value="1"/>
</dbReference>
<dbReference type="InterPro" id="IPR002219">
    <property type="entry name" value="PKC_DAG/PE"/>
</dbReference>
<dbReference type="InterPro" id="IPR017892">
    <property type="entry name" value="Pkinase_C"/>
</dbReference>
<dbReference type="EC" id="2.7.11.13" evidence="2"/>
<dbReference type="STRING" id="1263082.A0A068SEU7"/>
<dbReference type="SUPFAM" id="SSF57889">
    <property type="entry name" value="Cysteine-rich domain"/>
    <property type="match status" value="2"/>
</dbReference>
<dbReference type="CDD" id="cd20823">
    <property type="entry name" value="C1_ScPKC1-like_rpt2"/>
    <property type="match status" value="1"/>
</dbReference>
<dbReference type="OrthoDB" id="63267at2759"/>
<dbReference type="FunFam" id="3.30.200.20:FF:000103">
    <property type="entry name" value="Protein kinase C"/>
    <property type="match status" value="1"/>
</dbReference>
<evidence type="ECO:0000313" key="19">
    <source>
        <dbReference type="EMBL" id="CDH60357.1"/>
    </source>
</evidence>
<dbReference type="InterPro" id="IPR011009">
    <property type="entry name" value="Kinase-like_dom_sf"/>
</dbReference>
<evidence type="ECO:0000259" key="16">
    <source>
        <dbReference type="PROSITE" id="PS50011"/>
    </source>
</evidence>
<keyword evidence="11 12" id="KW-0067">ATP-binding</keyword>
<dbReference type="InterPro" id="IPR046349">
    <property type="entry name" value="C1-like_sf"/>
</dbReference>
<feature type="coiled-coil region" evidence="13">
    <location>
        <begin position="10"/>
        <end position="67"/>
    </location>
</feature>
<dbReference type="PROSITE" id="PS51285">
    <property type="entry name" value="AGC_KINASE_CTER"/>
    <property type="match status" value="1"/>
</dbReference>
<dbReference type="SMART" id="SM00239">
    <property type="entry name" value="C2"/>
    <property type="match status" value="1"/>
</dbReference>
<dbReference type="GO" id="GO:0004697">
    <property type="term" value="F:diacylglycerol-dependent serine/threonine kinase activity"/>
    <property type="evidence" value="ECO:0007669"/>
    <property type="project" value="UniProtKB-EC"/>
</dbReference>
<dbReference type="GO" id="GO:0007165">
    <property type="term" value="P:signal transduction"/>
    <property type="evidence" value="ECO:0007669"/>
    <property type="project" value="InterPro"/>
</dbReference>
<evidence type="ECO:0000256" key="2">
    <source>
        <dbReference type="ARBA" id="ARBA00012429"/>
    </source>
</evidence>
<evidence type="ECO:0000256" key="10">
    <source>
        <dbReference type="ARBA" id="ARBA00022833"/>
    </source>
</evidence>
<evidence type="ECO:0000256" key="13">
    <source>
        <dbReference type="SAM" id="Coils"/>
    </source>
</evidence>
<sequence>MADSRQQSQIEDIKTKIERNEKIRDKAKELRNVLEDKNAQAQCETQIKESEKYVDYLNSELQLLQEQASAIVDQASNSSGAKVSLSSSNGTSIGESSSLPSDKERRKAKRTSLDLLKSDIPINRKKVVKMLREMEYRLQSEERVKQEIVERMQSEPRGGSQGDLQQRLADSQEKIKLLKRAVRKYQALDIIDAAPVSPSESEAPSFASEKVPLPAAGMLRLKIAEANQLTHAPSHTFPMPQTFVAIQVNGRRKNKTRSSRDDTWSDTFEMDVNKASEILLVIYDRAGDRTLPIGLVWLKMIDIAEDLRQKKKRMLQKEDVDCTKPSPSVVISDWFDVEPTGRIYLQLSFVRKGAKIIPFNKLKRSGAIRELEGKVDVSHGHKFVSKRFYQILRCSVCRDFMVNITYQCEDCHLSCHKNCYSRVPSRCLAREGISSVDESGFKYNIPHRFETVMVIGTNWCSHCGLILPLAVKNIKKCTECGAMYHAKCCQFVPNYCGIDMETAYRLGNEFRSANEHRRSLLPREEAPGEPYSPLPPNDPQSYRHSMAWPLPSSAIERLQTENVRHSFHNLSLGQSVQMTQAELLQQNPTRYSSMTPLHMNRGASIDDFNFLAVLGRGNFGKVLLAENKYTRQLYAVKALKKLSILMQNDFKCILAEKEVFMVANQSKHPFLVNLHSTFMTESRLFFVMEYVAGGDLMLHIQGQNFSEPRARFYSAEVLLALEHLHDNGIIYRDLKLDNVVLAPDGHIKLTDYGLCKGNTYYETTTGTYCGTPEFMAPEILMNQRYTRAVDWWAFGVLLYEMLAGQAPFRAETEDEMFDAIMRDELICPHYLSKEAKNLLHALLQKNPSQRLGSGRDDGMEVRSHVFYEGVRWDDLLAKRVTAPFVPTLRGRADTSNFDAEFTGEFPVLTPVPTQLSREEQQQFHGFEYISEWALD</sequence>
<accession>A0A068SEU7</accession>
<dbReference type="InterPro" id="IPR000961">
    <property type="entry name" value="AGC-kinase_C"/>
</dbReference>
<feature type="region of interest" description="Disordered" evidence="14">
    <location>
        <begin position="80"/>
        <end position="112"/>
    </location>
</feature>
<dbReference type="SMART" id="SM00133">
    <property type="entry name" value="S_TK_X"/>
    <property type="match status" value="1"/>
</dbReference>
<dbReference type="Pfam" id="PF00433">
    <property type="entry name" value="Pkinase_C"/>
    <property type="match status" value="1"/>
</dbReference>
<organism evidence="19 20">
    <name type="scientific">Lichtheimia corymbifera JMRC:FSU:9682</name>
    <dbReference type="NCBI Taxonomy" id="1263082"/>
    <lineage>
        <taxon>Eukaryota</taxon>
        <taxon>Fungi</taxon>
        <taxon>Fungi incertae sedis</taxon>
        <taxon>Mucoromycota</taxon>
        <taxon>Mucoromycotina</taxon>
        <taxon>Mucoromycetes</taxon>
        <taxon>Mucorales</taxon>
        <taxon>Lichtheimiaceae</taxon>
        <taxon>Lichtheimia</taxon>
    </lineage>
</organism>
<keyword evidence="13" id="KW-0175">Coiled coil</keyword>
<reference evidence="19" key="1">
    <citation type="submission" date="2013-08" db="EMBL/GenBank/DDBJ databases">
        <title>Gene expansion shapes genome architecture in the human pathogen Lichtheimia corymbifera: an evolutionary genomics analysis in the ancient terrestrial Mucorales (Mucoromycotina).</title>
        <authorList>
            <person name="Schwartze V.U."/>
            <person name="Winter S."/>
            <person name="Shelest E."/>
            <person name="Marcet-Houben M."/>
            <person name="Horn F."/>
            <person name="Wehner S."/>
            <person name="Hoffmann K."/>
            <person name="Riege K."/>
            <person name="Sammeth M."/>
            <person name="Nowrousian M."/>
            <person name="Valiante V."/>
            <person name="Linde J."/>
            <person name="Jacobsen I.D."/>
            <person name="Marz M."/>
            <person name="Brakhage A.A."/>
            <person name="Gabaldon T."/>
            <person name="Bocker S."/>
            <person name="Voigt K."/>
        </authorList>
    </citation>
    <scope>NUCLEOTIDE SEQUENCE [LARGE SCALE GENOMIC DNA]</scope>
    <source>
        <strain evidence="19">FSU 9682</strain>
    </source>
</reference>
<dbReference type="GO" id="GO:0005524">
    <property type="term" value="F:ATP binding"/>
    <property type="evidence" value="ECO:0007669"/>
    <property type="project" value="UniProtKB-UniRule"/>
</dbReference>
<evidence type="ECO:0000313" key="20">
    <source>
        <dbReference type="Proteomes" id="UP000027586"/>
    </source>
</evidence>
<evidence type="ECO:0000259" key="18">
    <source>
        <dbReference type="PROSITE" id="PS51285"/>
    </source>
</evidence>
<dbReference type="Gene3D" id="1.10.510.10">
    <property type="entry name" value="Transferase(Phosphotransferase) domain 1"/>
    <property type="match status" value="1"/>
</dbReference>
<comment type="similarity">
    <text evidence="1">Belongs to the protein kinase superfamily. AGC Ser/Thr protein kinase family. PKC subfamily.</text>
</comment>
<feature type="domain" description="Phorbol-ester/DAG-type" evidence="17">
    <location>
        <begin position="446"/>
        <end position="496"/>
    </location>
</feature>
<evidence type="ECO:0000256" key="8">
    <source>
        <dbReference type="ARBA" id="ARBA00022771"/>
    </source>
</evidence>
<dbReference type="PROSITE" id="PS50004">
    <property type="entry name" value="C2"/>
    <property type="match status" value="1"/>
</dbReference>
<dbReference type="SMART" id="SM00109">
    <property type="entry name" value="C1"/>
    <property type="match status" value="2"/>
</dbReference>
<dbReference type="EMBL" id="CBTN010000090">
    <property type="protein sequence ID" value="CDH60357.1"/>
    <property type="molecule type" value="Genomic_DNA"/>
</dbReference>
<dbReference type="InterPro" id="IPR000719">
    <property type="entry name" value="Prot_kinase_dom"/>
</dbReference>
<protein>
    <recommendedName>
        <fullName evidence="2">protein kinase C</fullName>
        <ecNumber evidence="2">2.7.11.13</ecNumber>
    </recommendedName>
</protein>
<dbReference type="Gene3D" id="2.60.40.150">
    <property type="entry name" value="C2 domain"/>
    <property type="match status" value="1"/>
</dbReference>
<feature type="domain" description="C2" evidence="15">
    <location>
        <begin position="200"/>
        <end position="315"/>
    </location>
</feature>
<dbReference type="Proteomes" id="UP000027586">
    <property type="component" value="Unassembled WGS sequence"/>
</dbReference>
<dbReference type="PROSITE" id="PS00479">
    <property type="entry name" value="ZF_DAG_PE_1"/>
    <property type="match status" value="2"/>
</dbReference>
<evidence type="ECO:0000256" key="12">
    <source>
        <dbReference type="PROSITE-ProRule" id="PRU10141"/>
    </source>
</evidence>
<dbReference type="InterPro" id="IPR000008">
    <property type="entry name" value="C2_dom"/>
</dbReference>
<dbReference type="GO" id="GO:0008270">
    <property type="term" value="F:zinc ion binding"/>
    <property type="evidence" value="ECO:0007669"/>
    <property type="project" value="UniProtKB-KW"/>
</dbReference>
<evidence type="ECO:0000256" key="1">
    <source>
        <dbReference type="ARBA" id="ARBA00005490"/>
    </source>
</evidence>
<dbReference type="Gene3D" id="3.30.200.20">
    <property type="entry name" value="Phosphorylase Kinase, domain 1"/>
    <property type="match status" value="1"/>
</dbReference>
<name>A0A068SEU7_9FUNG</name>
<keyword evidence="7 12" id="KW-0547">Nucleotide-binding</keyword>
<comment type="caution">
    <text evidence="19">The sequence shown here is derived from an EMBL/GenBank/DDBJ whole genome shotgun (WGS) entry which is preliminary data.</text>
</comment>
<feature type="domain" description="Protein kinase" evidence="16">
    <location>
        <begin position="608"/>
        <end position="867"/>
    </location>
</feature>
<dbReference type="InterPro" id="IPR035892">
    <property type="entry name" value="C2_domain_sf"/>
</dbReference>
<dbReference type="PROSITE" id="PS00107">
    <property type="entry name" value="PROTEIN_KINASE_ATP"/>
    <property type="match status" value="1"/>
</dbReference>
<evidence type="ECO:0000256" key="9">
    <source>
        <dbReference type="ARBA" id="ARBA00022777"/>
    </source>
</evidence>
<dbReference type="SUPFAM" id="SSF49562">
    <property type="entry name" value="C2 domain (Calcium/lipid-binding domain, CaLB)"/>
    <property type="match status" value="1"/>
</dbReference>
<evidence type="ECO:0000256" key="7">
    <source>
        <dbReference type="ARBA" id="ARBA00022741"/>
    </source>
</evidence>
<keyword evidence="4" id="KW-0597">Phosphoprotein</keyword>
<dbReference type="InterPro" id="IPR017441">
    <property type="entry name" value="Protein_kinase_ATP_BS"/>
</dbReference>
<dbReference type="InterPro" id="IPR011072">
    <property type="entry name" value="HR1_rho-bd"/>
</dbReference>
<dbReference type="Pfam" id="PF00069">
    <property type="entry name" value="Pkinase"/>
    <property type="match status" value="1"/>
</dbReference>
<dbReference type="VEuPathDB" id="FungiDB:LCOR_11140.1"/>
<proteinExistence type="inferred from homology"/>
<keyword evidence="8" id="KW-0863">Zinc-finger</keyword>
<evidence type="ECO:0000256" key="5">
    <source>
        <dbReference type="ARBA" id="ARBA00022679"/>
    </source>
</evidence>
<evidence type="ECO:0000256" key="11">
    <source>
        <dbReference type="ARBA" id="ARBA00022840"/>
    </source>
</evidence>
<keyword evidence="3" id="KW-0723">Serine/threonine-protein kinase</keyword>
<dbReference type="PROSITE" id="PS00108">
    <property type="entry name" value="PROTEIN_KINASE_ST"/>
    <property type="match status" value="1"/>
</dbReference>
<evidence type="ECO:0000259" key="17">
    <source>
        <dbReference type="PROSITE" id="PS50081"/>
    </source>
</evidence>
<keyword evidence="9 19" id="KW-0418">Kinase</keyword>
<keyword evidence="6" id="KW-0479">Metal-binding</keyword>
<dbReference type="PROSITE" id="PS50081">
    <property type="entry name" value="ZF_DAG_PE_2"/>
    <property type="match status" value="2"/>
</dbReference>
<dbReference type="AlphaFoldDB" id="A0A068SEU7"/>
<keyword evidence="5" id="KW-0808">Transferase</keyword>
<evidence type="ECO:0000256" key="3">
    <source>
        <dbReference type="ARBA" id="ARBA00022527"/>
    </source>
</evidence>
<dbReference type="CDD" id="cd20822">
    <property type="entry name" value="C1_ScPKC1-like_rpt1"/>
    <property type="match status" value="1"/>
</dbReference>
<evidence type="ECO:0000256" key="6">
    <source>
        <dbReference type="ARBA" id="ARBA00022723"/>
    </source>
</evidence>
<feature type="coiled-coil region" evidence="13">
    <location>
        <begin position="131"/>
        <end position="188"/>
    </location>
</feature>
<dbReference type="SUPFAM" id="SSF56112">
    <property type="entry name" value="Protein kinase-like (PK-like)"/>
    <property type="match status" value="1"/>
</dbReference>
<dbReference type="PANTHER" id="PTHR24351">
    <property type="entry name" value="RIBOSOMAL PROTEIN S6 KINASE"/>
    <property type="match status" value="1"/>
</dbReference>
<keyword evidence="20" id="KW-1185">Reference proteome</keyword>
<keyword evidence="10" id="KW-0862">Zinc</keyword>
<feature type="domain" description="AGC-kinase C-terminal" evidence="18">
    <location>
        <begin position="868"/>
        <end position="935"/>
    </location>
</feature>
<dbReference type="SMART" id="SM00742">
    <property type="entry name" value="Hr1"/>
    <property type="match status" value="2"/>
</dbReference>
<feature type="domain" description="Phorbol-ester/DAG-type" evidence="17">
    <location>
        <begin position="380"/>
        <end position="427"/>
    </location>
</feature>
<evidence type="ECO:0000256" key="4">
    <source>
        <dbReference type="ARBA" id="ARBA00022553"/>
    </source>
</evidence>
<feature type="binding site" evidence="12">
    <location>
        <position position="637"/>
    </location>
    <ligand>
        <name>ATP</name>
        <dbReference type="ChEBI" id="CHEBI:30616"/>
    </ligand>
</feature>
<dbReference type="FunFam" id="1.10.510.10:FF:000210">
    <property type="entry name" value="Non-specific serine/threonine protein kinase"/>
    <property type="match status" value="1"/>
</dbReference>
<dbReference type="PROSITE" id="PS50011">
    <property type="entry name" value="PROTEIN_KINASE_DOM"/>
    <property type="match status" value="1"/>
</dbReference>
<evidence type="ECO:0000256" key="14">
    <source>
        <dbReference type="SAM" id="MobiDB-lite"/>
    </source>
</evidence>
<dbReference type="Pfam" id="PF00130">
    <property type="entry name" value="C1_1"/>
    <property type="match status" value="2"/>
</dbReference>
<gene>
    <name evidence="19" type="ORF">LCOR_11140.1</name>
</gene>
<evidence type="ECO:0000259" key="15">
    <source>
        <dbReference type="PROSITE" id="PS50004"/>
    </source>
</evidence>
<dbReference type="Gene3D" id="3.30.60.20">
    <property type="match status" value="2"/>
</dbReference>
<dbReference type="InterPro" id="IPR008271">
    <property type="entry name" value="Ser/Thr_kinase_AS"/>
</dbReference>